<evidence type="ECO:0000256" key="4">
    <source>
        <dbReference type="ARBA" id="ARBA00022692"/>
    </source>
</evidence>
<dbReference type="Gene3D" id="1.20.1250.20">
    <property type="entry name" value="MFS general substrate transporter like domains"/>
    <property type="match status" value="2"/>
</dbReference>
<feature type="transmembrane region" description="Helical" evidence="8">
    <location>
        <begin position="55"/>
        <end position="79"/>
    </location>
</feature>
<dbReference type="SUPFAM" id="SSF103473">
    <property type="entry name" value="MFS general substrate transporter"/>
    <property type="match status" value="1"/>
</dbReference>
<evidence type="ECO:0000313" key="11">
    <source>
        <dbReference type="Proteomes" id="UP001210380"/>
    </source>
</evidence>
<feature type="transmembrane region" description="Helical" evidence="8">
    <location>
        <begin position="247"/>
        <end position="271"/>
    </location>
</feature>
<gene>
    <name evidence="10" type="ORF">OU415_09550</name>
</gene>
<name>A0ABT4UVF1_9PSEU</name>
<dbReference type="PROSITE" id="PS50850">
    <property type="entry name" value="MFS"/>
    <property type="match status" value="1"/>
</dbReference>
<feature type="domain" description="Major facilitator superfamily (MFS) profile" evidence="9">
    <location>
        <begin position="18"/>
        <end position="428"/>
    </location>
</feature>
<evidence type="ECO:0000256" key="2">
    <source>
        <dbReference type="ARBA" id="ARBA00022448"/>
    </source>
</evidence>
<protein>
    <submittedName>
        <fullName evidence="10">MFS transporter</fullName>
    </submittedName>
</protein>
<keyword evidence="3" id="KW-1003">Cell membrane</keyword>
<keyword evidence="6 8" id="KW-0472">Membrane</keyword>
<evidence type="ECO:0000259" key="9">
    <source>
        <dbReference type="PROSITE" id="PS50850"/>
    </source>
</evidence>
<dbReference type="Proteomes" id="UP001210380">
    <property type="component" value="Unassembled WGS sequence"/>
</dbReference>
<comment type="subcellular location">
    <subcellularLocation>
        <location evidence="1">Cell membrane</location>
        <topology evidence="1">Multi-pass membrane protein</topology>
    </subcellularLocation>
</comment>
<feature type="transmembrane region" description="Helical" evidence="8">
    <location>
        <begin position="314"/>
        <end position="332"/>
    </location>
</feature>
<comment type="caution">
    <text evidence="10">The sequence shown here is derived from an EMBL/GenBank/DDBJ whole genome shotgun (WGS) entry which is preliminary data.</text>
</comment>
<feature type="transmembrane region" description="Helical" evidence="8">
    <location>
        <begin position="115"/>
        <end position="146"/>
    </location>
</feature>
<feature type="transmembrane region" description="Helical" evidence="8">
    <location>
        <begin position="91"/>
        <end position="109"/>
    </location>
</feature>
<accession>A0ABT4UVF1</accession>
<keyword evidence="11" id="KW-1185">Reference proteome</keyword>
<dbReference type="CDD" id="cd17369">
    <property type="entry name" value="MFS_ShiA_like"/>
    <property type="match status" value="1"/>
</dbReference>
<organism evidence="10 11">
    <name type="scientific">Saccharopolyspora oryzae</name>
    <dbReference type="NCBI Taxonomy" id="2997343"/>
    <lineage>
        <taxon>Bacteria</taxon>
        <taxon>Bacillati</taxon>
        <taxon>Actinomycetota</taxon>
        <taxon>Actinomycetes</taxon>
        <taxon>Pseudonocardiales</taxon>
        <taxon>Pseudonocardiaceae</taxon>
        <taxon>Saccharopolyspora</taxon>
    </lineage>
</organism>
<keyword evidence="5 8" id="KW-1133">Transmembrane helix</keyword>
<dbReference type="InterPro" id="IPR011701">
    <property type="entry name" value="MFS"/>
</dbReference>
<keyword evidence="4 8" id="KW-0812">Transmembrane</keyword>
<dbReference type="PANTHER" id="PTHR43045:SF1">
    <property type="entry name" value="SHIKIMATE TRANSPORTER"/>
    <property type="match status" value="1"/>
</dbReference>
<proteinExistence type="predicted"/>
<evidence type="ECO:0000256" key="6">
    <source>
        <dbReference type="ARBA" id="ARBA00023136"/>
    </source>
</evidence>
<dbReference type="RefSeq" id="WP_270948253.1">
    <property type="nucleotide sequence ID" value="NZ_JAQGLA010000010.1"/>
</dbReference>
<evidence type="ECO:0000256" key="8">
    <source>
        <dbReference type="SAM" id="Phobius"/>
    </source>
</evidence>
<evidence type="ECO:0000256" key="1">
    <source>
        <dbReference type="ARBA" id="ARBA00004651"/>
    </source>
</evidence>
<evidence type="ECO:0000313" key="10">
    <source>
        <dbReference type="EMBL" id="MDA3625680.1"/>
    </source>
</evidence>
<dbReference type="InterPro" id="IPR020846">
    <property type="entry name" value="MFS_dom"/>
</dbReference>
<feature type="transmembrane region" description="Helical" evidence="8">
    <location>
        <begin position="158"/>
        <end position="179"/>
    </location>
</feature>
<feature type="transmembrane region" description="Helical" evidence="8">
    <location>
        <begin position="378"/>
        <end position="400"/>
    </location>
</feature>
<keyword evidence="2" id="KW-0813">Transport</keyword>
<dbReference type="InterPro" id="IPR036259">
    <property type="entry name" value="MFS_trans_sf"/>
</dbReference>
<sequence>MKEKAERRTSDQQNMKIVILSSILGTTIEWYDFFLYGMAASLVFGQLYFPGHDPAVGTLLAFATFAVGFVARPVGGLIFGHIGDRIGRKKTLVTTMMIMGVATFLIGLVPTYDDIGILAPILLVLCRVAQGVAIGGEWGGAVLLAVEYAGPRRKGLYGSWPQVGLALGLLLGTGAFLLLSAAMDEAAFLAYGWRIAFLFSVVLVLIGMFVRLKVMETPAFTAMRSNQEAATVPAAELLRDRFSRRHLLLGMGSRLAEGVAFNTWGVFILSYGVKSLGLHYSDLLRVVLVCSAVMVVFIPLFGHCSDRWGSRKTFALGAMIFTVLAYPVFGLFETRSLVVLTAALLIIFGVAYPLMYGPQAALYCDLFPTKVRYTGISLVYQLSGIFASGLTPLILASLLAIGGTPWLMVAYLVLAGGISTACTLAMRPMDSSADETRGAPRRSTPSLAAE</sequence>
<feature type="region of interest" description="Disordered" evidence="7">
    <location>
        <begin position="431"/>
        <end position="450"/>
    </location>
</feature>
<evidence type="ECO:0000256" key="3">
    <source>
        <dbReference type="ARBA" id="ARBA00022475"/>
    </source>
</evidence>
<dbReference type="PANTHER" id="PTHR43045">
    <property type="entry name" value="SHIKIMATE TRANSPORTER"/>
    <property type="match status" value="1"/>
</dbReference>
<feature type="transmembrane region" description="Helical" evidence="8">
    <location>
        <begin position="406"/>
        <end position="426"/>
    </location>
</feature>
<feature type="transmembrane region" description="Helical" evidence="8">
    <location>
        <begin position="191"/>
        <end position="210"/>
    </location>
</feature>
<evidence type="ECO:0000256" key="5">
    <source>
        <dbReference type="ARBA" id="ARBA00022989"/>
    </source>
</evidence>
<dbReference type="EMBL" id="JAQGLA010000010">
    <property type="protein sequence ID" value="MDA3625680.1"/>
    <property type="molecule type" value="Genomic_DNA"/>
</dbReference>
<feature type="transmembrane region" description="Helical" evidence="8">
    <location>
        <begin position="30"/>
        <end position="49"/>
    </location>
</feature>
<feature type="transmembrane region" description="Helical" evidence="8">
    <location>
        <begin position="283"/>
        <end position="302"/>
    </location>
</feature>
<dbReference type="Pfam" id="PF07690">
    <property type="entry name" value="MFS_1"/>
    <property type="match status" value="1"/>
</dbReference>
<evidence type="ECO:0000256" key="7">
    <source>
        <dbReference type="SAM" id="MobiDB-lite"/>
    </source>
</evidence>
<reference evidence="10 11" key="1">
    <citation type="submission" date="2022-11" db="EMBL/GenBank/DDBJ databases">
        <title>Draft genome sequence of Saccharopolyspora sp. WRP15-2 isolated from rhizosphere soils of wild rice in Thailand.</title>
        <authorList>
            <person name="Duangmal K."/>
            <person name="Kammanee S."/>
            <person name="Muangham S."/>
        </authorList>
    </citation>
    <scope>NUCLEOTIDE SEQUENCE [LARGE SCALE GENOMIC DNA]</scope>
    <source>
        <strain evidence="10 11">WRP15-2</strain>
    </source>
</reference>
<feature type="transmembrane region" description="Helical" evidence="8">
    <location>
        <begin position="338"/>
        <end position="357"/>
    </location>
</feature>